<dbReference type="AlphaFoldDB" id="A0A5N8WKK1"/>
<dbReference type="RefSeq" id="WP_152858860.1">
    <property type="nucleotide sequence ID" value="NZ_VMNX01000004.1"/>
</dbReference>
<gene>
    <name evidence="2" type="ORF">FPZ41_03150</name>
</gene>
<keyword evidence="3" id="KW-1185">Reference proteome</keyword>
<organism evidence="2 3">
    <name type="scientific">Streptomyces acidicola</name>
    <dbReference type="NCBI Taxonomy" id="2596892"/>
    <lineage>
        <taxon>Bacteria</taxon>
        <taxon>Bacillati</taxon>
        <taxon>Actinomycetota</taxon>
        <taxon>Actinomycetes</taxon>
        <taxon>Kitasatosporales</taxon>
        <taxon>Streptomycetaceae</taxon>
        <taxon>Streptomyces</taxon>
    </lineage>
</organism>
<comment type="caution">
    <text evidence="2">The sequence shown here is derived from an EMBL/GenBank/DDBJ whole genome shotgun (WGS) entry which is preliminary data.</text>
</comment>
<reference evidence="2 3" key="1">
    <citation type="submission" date="2019-09" db="EMBL/GenBank/DDBJ databases">
        <authorList>
            <person name="Duangmal K."/>
            <person name="Teo W.F.A."/>
            <person name="Lipun K."/>
        </authorList>
    </citation>
    <scope>NUCLEOTIDE SEQUENCE [LARGE SCALE GENOMIC DNA]</scope>
    <source>
        <strain evidence="2 3">K1PN6</strain>
    </source>
</reference>
<dbReference type="Proteomes" id="UP000373149">
    <property type="component" value="Unassembled WGS sequence"/>
</dbReference>
<proteinExistence type="predicted"/>
<accession>A0A5N8WKK1</accession>
<evidence type="ECO:0000256" key="1">
    <source>
        <dbReference type="SAM" id="MobiDB-lite"/>
    </source>
</evidence>
<dbReference type="EMBL" id="VMNX01000004">
    <property type="protein sequence ID" value="MPY47642.1"/>
    <property type="molecule type" value="Genomic_DNA"/>
</dbReference>
<feature type="region of interest" description="Disordered" evidence="1">
    <location>
        <begin position="1"/>
        <end position="37"/>
    </location>
</feature>
<evidence type="ECO:0000313" key="2">
    <source>
        <dbReference type="EMBL" id="MPY47642.1"/>
    </source>
</evidence>
<evidence type="ECO:0000313" key="3">
    <source>
        <dbReference type="Proteomes" id="UP000373149"/>
    </source>
</evidence>
<name>A0A5N8WKK1_9ACTN</name>
<sequence length="210" mass="22908">MTTKNTQGSGDPGPEPRSRGRQLATTATQADPAPGWTPAQINGLITALNKLPRRLARQELGEDERQYTPQFDAFYAAMRGATDAINKRTVRLHHPTTSAHWGLTSFDETTATVDTRLIAPKPSGLNSVTSIDLFVGGRQLTWDPNKPNPEYPARLDGSYLRMEVPVPKNAGAGPFPVTGDIIYKGPDGLEYKVSVWPSVAVPHRRLTVLP</sequence>
<protein>
    <submittedName>
        <fullName evidence="2">Uncharacterized protein</fullName>
    </submittedName>
</protein>